<evidence type="ECO:0000256" key="1">
    <source>
        <dbReference type="SAM" id="MobiDB-lite"/>
    </source>
</evidence>
<feature type="region of interest" description="Disordered" evidence="1">
    <location>
        <begin position="74"/>
        <end position="100"/>
    </location>
</feature>
<protein>
    <submittedName>
        <fullName evidence="3">Uncharacterized protein</fullName>
    </submittedName>
</protein>
<proteinExistence type="predicted"/>
<evidence type="ECO:0000313" key="3">
    <source>
        <dbReference type="EMBL" id="WMW65059.1"/>
    </source>
</evidence>
<feature type="chain" id="PRO_5045112243" evidence="2">
    <location>
        <begin position="27"/>
        <end position="100"/>
    </location>
</feature>
<dbReference type="Proteomes" id="UP001180616">
    <property type="component" value="Chromosome"/>
</dbReference>
<feature type="signal peptide" evidence="2">
    <location>
        <begin position="1"/>
        <end position="26"/>
    </location>
</feature>
<feature type="compositionally biased region" description="Low complexity" evidence="1">
    <location>
        <begin position="37"/>
        <end position="53"/>
    </location>
</feature>
<accession>A0ABY9R0R8</accession>
<evidence type="ECO:0000313" key="4">
    <source>
        <dbReference type="Proteomes" id="UP001180616"/>
    </source>
</evidence>
<keyword evidence="2" id="KW-0732">Signal</keyword>
<organism evidence="3 4">
    <name type="scientific">Nitratidesulfovibrio liaohensis</name>
    <dbReference type="NCBI Taxonomy" id="2604158"/>
    <lineage>
        <taxon>Bacteria</taxon>
        <taxon>Pseudomonadati</taxon>
        <taxon>Thermodesulfobacteriota</taxon>
        <taxon>Desulfovibrionia</taxon>
        <taxon>Desulfovibrionales</taxon>
        <taxon>Desulfovibrionaceae</taxon>
        <taxon>Nitratidesulfovibrio</taxon>
    </lineage>
</organism>
<dbReference type="EMBL" id="CP133659">
    <property type="protein sequence ID" value="WMW65059.1"/>
    <property type="molecule type" value="Genomic_DNA"/>
</dbReference>
<reference evidence="3" key="1">
    <citation type="submission" date="2023-09" db="EMBL/GenBank/DDBJ databases">
        <authorList>
            <consortium name="CW5 consortium"/>
            <person name="Lu C.-W."/>
        </authorList>
    </citation>
    <scope>NUCLEOTIDE SEQUENCE</scope>
    <source>
        <strain evidence="3">KPS</strain>
    </source>
</reference>
<gene>
    <name evidence="3" type="ORF">KPS_003154</name>
</gene>
<keyword evidence="4" id="KW-1185">Reference proteome</keyword>
<feature type="region of interest" description="Disordered" evidence="1">
    <location>
        <begin position="23"/>
        <end position="58"/>
    </location>
</feature>
<sequence length="100" mass="9842">MKITRILPAALAALAILAITTGSAPAAGSTGDHNTHATPPAASAPADKAPGDAQPAPMQGCGCCQMMKDGHGNMGNMDAKPGGAGHMMPGMDGKTPVRHS</sequence>
<evidence type="ECO:0000256" key="2">
    <source>
        <dbReference type="SAM" id="SignalP"/>
    </source>
</evidence>
<dbReference type="RefSeq" id="WP_309541102.1">
    <property type="nucleotide sequence ID" value="NZ_CP133659.1"/>
</dbReference>
<name>A0ABY9R0R8_9BACT</name>